<accession>A0A9D4ZQQ7</accession>
<organism evidence="1 2">
    <name type="scientific">Adiantum capillus-veneris</name>
    <name type="common">Maidenhair fern</name>
    <dbReference type="NCBI Taxonomy" id="13818"/>
    <lineage>
        <taxon>Eukaryota</taxon>
        <taxon>Viridiplantae</taxon>
        <taxon>Streptophyta</taxon>
        <taxon>Embryophyta</taxon>
        <taxon>Tracheophyta</taxon>
        <taxon>Polypodiopsida</taxon>
        <taxon>Polypodiidae</taxon>
        <taxon>Polypodiales</taxon>
        <taxon>Pteridineae</taxon>
        <taxon>Pteridaceae</taxon>
        <taxon>Vittarioideae</taxon>
        <taxon>Adiantum</taxon>
    </lineage>
</organism>
<evidence type="ECO:0000313" key="2">
    <source>
        <dbReference type="Proteomes" id="UP000886520"/>
    </source>
</evidence>
<reference evidence="1" key="1">
    <citation type="submission" date="2021-01" db="EMBL/GenBank/DDBJ databases">
        <title>Adiantum capillus-veneris genome.</title>
        <authorList>
            <person name="Fang Y."/>
            <person name="Liao Q."/>
        </authorList>
    </citation>
    <scope>NUCLEOTIDE SEQUENCE</scope>
    <source>
        <strain evidence="1">H3</strain>
        <tissue evidence="1">Leaf</tissue>
    </source>
</reference>
<name>A0A9D4ZQQ7_ADICA</name>
<dbReference type="Proteomes" id="UP000886520">
    <property type="component" value="Chromosome 2"/>
</dbReference>
<dbReference type="AlphaFoldDB" id="A0A9D4ZQQ7"/>
<keyword evidence="2" id="KW-1185">Reference proteome</keyword>
<protein>
    <submittedName>
        <fullName evidence="1">Uncharacterized protein</fullName>
    </submittedName>
</protein>
<gene>
    <name evidence="1" type="ORF">GOP47_0001443</name>
</gene>
<comment type="caution">
    <text evidence="1">The sequence shown here is derived from an EMBL/GenBank/DDBJ whole genome shotgun (WGS) entry which is preliminary data.</text>
</comment>
<evidence type="ECO:0000313" key="1">
    <source>
        <dbReference type="EMBL" id="KAI5081700.1"/>
    </source>
</evidence>
<proteinExistence type="predicted"/>
<dbReference type="EMBL" id="JABFUD020000003">
    <property type="protein sequence ID" value="KAI5081700.1"/>
    <property type="molecule type" value="Genomic_DNA"/>
</dbReference>
<sequence>MASSSLPLAFRVDPREEAQSLVHDRLDSSPEFDVAVLTNILKDSITIDPLVKGDHQLEEHMDCQRTSNLAFGDIVGASSLLLVYSVAYGQTRLANYAK</sequence>